<evidence type="ECO:0000256" key="1">
    <source>
        <dbReference type="ARBA" id="ARBA00004141"/>
    </source>
</evidence>
<reference evidence="6 7" key="1">
    <citation type="submission" date="2015-12" db="EMBL/GenBank/DDBJ databases">
        <authorList>
            <person name="Shamseldin A."/>
            <person name="Moawad H."/>
            <person name="Abd El-Rahim W.M."/>
            <person name="Sadowsky M.J."/>
        </authorList>
    </citation>
    <scope>NUCLEOTIDE SEQUENCE [LARGE SCALE GENOMIC DNA]</scope>
    <source>
        <strain evidence="6 7">WF1</strain>
    </source>
</reference>
<gene>
    <name evidence="6" type="ORF">AU255_08515</name>
</gene>
<comment type="caution">
    <text evidence="6">The sequence shown here is derived from an EMBL/GenBank/DDBJ whole genome shotgun (WGS) entry which is preliminary data.</text>
</comment>
<evidence type="ECO:0000256" key="2">
    <source>
        <dbReference type="ARBA" id="ARBA00022692"/>
    </source>
</evidence>
<dbReference type="InterPro" id="IPR002657">
    <property type="entry name" value="BilAc:Na_symport/Acr3"/>
</dbReference>
<proteinExistence type="predicted"/>
<dbReference type="OrthoDB" id="9806785at2"/>
<keyword evidence="4 5" id="KW-0472">Membrane</keyword>
<keyword evidence="2 5" id="KW-0812">Transmembrane</keyword>
<feature type="transmembrane region" description="Helical" evidence="5">
    <location>
        <begin position="156"/>
        <end position="175"/>
    </location>
</feature>
<dbReference type="PANTHER" id="PTHR10361:SF28">
    <property type="entry name" value="P3 PROTEIN-RELATED"/>
    <property type="match status" value="1"/>
</dbReference>
<dbReference type="InterPro" id="IPR004710">
    <property type="entry name" value="Bilac:Na_transpt"/>
</dbReference>
<feature type="transmembrane region" description="Helical" evidence="5">
    <location>
        <begin position="94"/>
        <end position="114"/>
    </location>
</feature>
<comment type="subcellular location">
    <subcellularLocation>
        <location evidence="1">Membrane</location>
        <topology evidence="1">Multi-pass membrane protein</topology>
    </subcellularLocation>
</comment>
<dbReference type="STRING" id="1420851.AU255_08515"/>
<dbReference type="GO" id="GO:0016020">
    <property type="term" value="C:membrane"/>
    <property type="evidence" value="ECO:0007669"/>
    <property type="project" value="UniProtKB-SubCell"/>
</dbReference>
<feature type="transmembrane region" description="Helical" evidence="5">
    <location>
        <begin position="63"/>
        <end position="82"/>
    </location>
</feature>
<accession>A0A1V8M8N8</accession>
<organism evidence="6 7">
    <name type="scientific">Methyloprofundus sedimenti</name>
    <dbReference type="NCBI Taxonomy" id="1420851"/>
    <lineage>
        <taxon>Bacteria</taxon>
        <taxon>Pseudomonadati</taxon>
        <taxon>Pseudomonadota</taxon>
        <taxon>Gammaproteobacteria</taxon>
        <taxon>Methylococcales</taxon>
        <taxon>Methylococcaceae</taxon>
        <taxon>Methyloprofundus</taxon>
    </lineage>
</organism>
<evidence type="ECO:0000313" key="6">
    <source>
        <dbReference type="EMBL" id="OQK17889.1"/>
    </source>
</evidence>
<keyword evidence="3 5" id="KW-1133">Transmembrane helix</keyword>
<feature type="transmembrane region" description="Helical" evidence="5">
    <location>
        <begin position="215"/>
        <end position="238"/>
    </location>
</feature>
<feature type="transmembrane region" description="Helical" evidence="5">
    <location>
        <begin position="121"/>
        <end position="144"/>
    </location>
</feature>
<protein>
    <submittedName>
        <fullName evidence="6">Bile acid:sodium symporter</fullName>
    </submittedName>
</protein>
<dbReference type="Gene3D" id="1.20.1530.20">
    <property type="match status" value="1"/>
</dbReference>
<feature type="transmembrane region" description="Helical" evidence="5">
    <location>
        <begin position="250"/>
        <end position="271"/>
    </location>
</feature>
<feature type="transmembrane region" description="Helical" evidence="5">
    <location>
        <begin position="187"/>
        <end position="209"/>
    </location>
</feature>
<dbReference type="InterPro" id="IPR038770">
    <property type="entry name" value="Na+/solute_symporter_sf"/>
</dbReference>
<dbReference type="Proteomes" id="UP000191980">
    <property type="component" value="Unassembled WGS sequence"/>
</dbReference>
<sequence length="301" mass="32242">MNNKLIALFPIAALLFSSIAYLYPAIFVAAKGAIIPLLALVMLFMGMTLNWRHFAEALKQPLVILLTLGIQFVFMPLFAYLLAHALQLSAAQTIGLVLVGCSAGGTASNVICYLAKANVALSILMTMASTLCAVLAMPLLSYVYLNQSVEVPVVSMMRSILFIVLLPVLTGTAINSSYAHLISKVQGSFPVFSSMAIVLIIAIIVALNQQNISSLALPVIAAVVSHNLLGMTAGYFIPRLLKYDIAICRTVSIEVGMQNSGLSVALAMQYFSAAAALPGAIFSIWHNVSGSLIALYWRREK</sequence>
<evidence type="ECO:0000313" key="7">
    <source>
        <dbReference type="Proteomes" id="UP000191980"/>
    </source>
</evidence>
<dbReference type="Pfam" id="PF01758">
    <property type="entry name" value="SBF"/>
    <property type="match status" value="1"/>
</dbReference>
<keyword evidence="7" id="KW-1185">Reference proteome</keyword>
<dbReference type="AlphaFoldDB" id="A0A1V8M8N8"/>
<feature type="transmembrane region" description="Helical" evidence="5">
    <location>
        <begin position="34"/>
        <end position="51"/>
    </location>
</feature>
<evidence type="ECO:0000256" key="4">
    <source>
        <dbReference type="ARBA" id="ARBA00023136"/>
    </source>
</evidence>
<dbReference type="PANTHER" id="PTHR10361">
    <property type="entry name" value="SODIUM-BILE ACID COTRANSPORTER"/>
    <property type="match status" value="1"/>
</dbReference>
<evidence type="ECO:0000256" key="5">
    <source>
        <dbReference type="SAM" id="Phobius"/>
    </source>
</evidence>
<dbReference type="RefSeq" id="WP_080522496.1">
    <property type="nucleotide sequence ID" value="NZ_LPUF01000001.1"/>
</dbReference>
<dbReference type="EMBL" id="LPUF01000001">
    <property type="protein sequence ID" value="OQK17889.1"/>
    <property type="molecule type" value="Genomic_DNA"/>
</dbReference>
<evidence type="ECO:0000256" key="3">
    <source>
        <dbReference type="ARBA" id="ARBA00022989"/>
    </source>
</evidence>
<name>A0A1V8M8N8_9GAMM</name>